<proteinExistence type="predicted"/>
<reference evidence="1 2" key="1">
    <citation type="journal article" date="2023" name="Sci. Data">
        <title>Genome assembly of the Korean intertidal mud-creeper Batillaria attramentaria.</title>
        <authorList>
            <person name="Patra A.K."/>
            <person name="Ho P.T."/>
            <person name="Jun S."/>
            <person name="Lee S.J."/>
            <person name="Kim Y."/>
            <person name="Won Y.J."/>
        </authorList>
    </citation>
    <scope>NUCLEOTIDE SEQUENCE [LARGE SCALE GENOMIC DNA]</scope>
    <source>
        <strain evidence="1">Wonlab-2016</strain>
    </source>
</reference>
<dbReference type="Proteomes" id="UP001519460">
    <property type="component" value="Unassembled WGS sequence"/>
</dbReference>
<gene>
    <name evidence="1" type="ORF">BaRGS_00022347</name>
</gene>
<dbReference type="AlphaFoldDB" id="A0ABD0KHA4"/>
<dbReference type="EMBL" id="JACVVK020000179">
    <property type="protein sequence ID" value="KAK7486423.1"/>
    <property type="molecule type" value="Genomic_DNA"/>
</dbReference>
<comment type="caution">
    <text evidence="1">The sequence shown here is derived from an EMBL/GenBank/DDBJ whole genome shotgun (WGS) entry which is preliminary data.</text>
</comment>
<sequence length="237" mass="27630">MGNSLDWAAETTLPQYGATTVSGTRNNINTHHSYSNIRDKHCRHHHCDDAADNGGYFYFDGTIAYYYDDGGNNFTWNSPDDSGDVLDTENTRRFNRHQGVRHDRNLVTLKLFPGHGGEFWPRMTQTPRQAARSVRCRKFQTAGFLYLRDHLSPRPSSFCLLFPTSKLPLALDKSRKPNCNCHRKDCYSASNRRKQQERRRRAPQETIYSVRVERSGILSFFFYNRRLRRLSRLNTCP</sequence>
<evidence type="ECO:0000313" key="1">
    <source>
        <dbReference type="EMBL" id="KAK7486423.1"/>
    </source>
</evidence>
<evidence type="ECO:0000313" key="2">
    <source>
        <dbReference type="Proteomes" id="UP001519460"/>
    </source>
</evidence>
<keyword evidence="2" id="KW-1185">Reference proteome</keyword>
<organism evidence="1 2">
    <name type="scientific">Batillaria attramentaria</name>
    <dbReference type="NCBI Taxonomy" id="370345"/>
    <lineage>
        <taxon>Eukaryota</taxon>
        <taxon>Metazoa</taxon>
        <taxon>Spiralia</taxon>
        <taxon>Lophotrochozoa</taxon>
        <taxon>Mollusca</taxon>
        <taxon>Gastropoda</taxon>
        <taxon>Caenogastropoda</taxon>
        <taxon>Sorbeoconcha</taxon>
        <taxon>Cerithioidea</taxon>
        <taxon>Batillariidae</taxon>
        <taxon>Batillaria</taxon>
    </lineage>
</organism>
<name>A0ABD0KHA4_9CAEN</name>
<accession>A0ABD0KHA4</accession>
<protein>
    <submittedName>
        <fullName evidence="1">Uncharacterized protein</fullName>
    </submittedName>
</protein>